<evidence type="ECO:0000256" key="3">
    <source>
        <dbReference type="ARBA" id="ARBA00009620"/>
    </source>
</evidence>
<evidence type="ECO:0000256" key="2">
    <source>
        <dbReference type="ARBA" id="ARBA00004382"/>
    </source>
</evidence>
<dbReference type="Gene3D" id="2.60.370.10">
    <property type="entry name" value="Ctag/Cox11"/>
    <property type="match status" value="1"/>
</dbReference>
<comment type="similarity">
    <text evidence="3">Belongs to the COX11/CtaG family.</text>
</comment>
<dbReference type="RefSeq" id="WP_081825148.1">
    <property type="nucleotide sequence ID" value="NZ_BNAB01000008.1"/>
</dbReference>
<keyword evidence="5" id="KW-1003">Cell membrane</keyword>
<sequence>MTRSAPTPRGLRARVGAGLVVLAVLGAGPLYLWARGAGAQHPLQRSLTVRFETHASATGWDFRPSARQIELKLGQTGLAFFNLRNPGVQAGAARAAYRVTPAAADRYLVRVACLCGQTQVLGAGERAEVPMAFYVDPAIARDPVLRGIREITLSYSFTKADFPAGGGADVPFVAKLPAHPPPGMTKGQEHSDEGT</sequence>
<evidence type="ECO:0000313" key="14">
    <source>
        <dbReference type="Proteomes" id="UP000199541"/>
    </source>
</evidence>
<dbReference type="Pfam" id="PF04442">
    <property type="entry name" value="CtaG_Cox11"/>
    <property type="match status" value="1"/>
</dbReference>
<reference evidence="13 14" key="2">
    <citation type="submission" date="2016-10" db="EMBL/GenBank/DDBJ databases">
        <authorList>
            <person name="Varghese N."/>
            <person name="Submissions S."/>
        </authorList>
    </citation>
    <scope>NUCLEOTIDE SEQUENCE [LARGE SCALE GENOMIC DNA]</scope>
    <source>
        <strain evidence="13 14">DSM 24802</strain>
    </source>
</reference>
<evidence type="ECO:0000313" key="12">
    <source>
        <dbReference type="EMBL" id="GHE01954.1"/>
    </source>
</evidence>
<organism evidence="12 15">
    <name type="scientific">Allgaiera indica</name>
    <dbReference type="NCBI Taxonomy" id="765699"/>
    <lineage>
        <taxon>Bacteria</taxon>
        <taxon>Pseudomonadati</taxon>
        <taxon>Pseudomonadota</taxon>
        <taxon>Alphaproteobacteria</taxon>
        <taxon>Rhodobacterales</taxon>
        <taxon>Paracoccaceae</taxon>
        <taxon>Allgaiera</taxon>
    </lineage>
</organism>
<evidence type="ECO:0000256" key="6">
    <source>
        <dbReference type="ARBA" id="ARBA00022692"/>
    </source>
</evidence>
<dbReference type="EMBL" id="BNAB01000008">
    <property type="protein sequence ID" value="GHE01954.1"/>
    <property type="molecule type" value="Genomic_DNA"/>
</dbReference>
<dbReference type="SUPFAM" id="SSF110111">
    <property type="entry name" value="Ctag/Cox11"/>
    <property type="match status" value="1"/>
</dbReference>
<feature type="region of interest" description="Disordered" evidence="11">
    <location>
        <begin position="176"/>
        <end position="195"/>
    </location>
</feature>
<dbReference type="InterPro" id="IPR007533">
    <property type="entry name" value="Cyt_c_oxidase_assmbl_CtaG"/>
</dbReference>
<evidence type="ECO:0000313" key="15">
    <source>
        <dbReference type="Proteomes" id="UP000634647"/>
    </source>
</evidence>
<keyword evidence="7" id="KW-0735">Signal-anchor</keyword>
<evidence type="ECO:0000256" key="1">
    <source>
        <dbReference type="ARBA" id="ARBA00004007"/>
    </source>
</evidence>
<comment type="caution">
    <text evidence="12">The sequence shown here is derived from an EMBL/GenBank/DDBJ whole genome shotgun (WGS) entry which is preliminary data.</text>
</comment>
<reference evidence="12" key="1">
    <citation type="journal article" date="2014" name="Int. J. Syst. Evol. Microbiol.">
        <title>Complete genome sequence of Corynebacterium casei LMG S-19264T (=DSM 44701T), isolated from a smear-ripened cheese.</title>
        <authorList>
            <consortium name="US DOE Joint Genome Institute (JGI-PGF)"/>
            <person name="Walter F."/>
            <person name="Albersmeier A."/>
            <person name="Kalinowski J."/>
            <person name="Ruckert C."/>
        </authorList>
    </citation>
    <scope>NUCLEOTIDE SEQUENCE</scope>
    <source>
        <strain evidence="12">CGMCC 1.10859</strain>
    </source>
</reference>
<accession>A0AAN4ZZC7</accession>
<keyword evidence="9" id="KW-0186">Copper</keyword>
<comment type="function">
    <text evidence="1">Exerts its effect at some terminal stage of cytochrome c oxidase synthesis, probably by being involved in the insertion of the copper B into subunit I.</text>
</comment>
<dbReference type="InterPro" id="IPR023471">
    <property type="entry name" value="CtaG/Cox11_dom_sf"/>
</dbReference>
<name>A0AAN4ZZC7_9RHOB</name>
<protein>
    <recommendedName>
        <fullName evidence="4">Cytochrome c oxidase assembly protein CtaG</fullName>
    </recommendedName>
</protein>
<keyword evidence="8" id="KW-1133">Transmembrane helix</keyword>
<dbReference type="AlphaFoldDB" id="A0AAN4ZZC7"/>
<proteinExistence type="inferred from homology"/>
<keyword evidence="6" id="KW-0812">Transmembrane</keyword>
<dbReference type="GO" id="GO:0005507">
    <property type="term" value="F:copper ion binding"/>
    <property type="evidence" value="ECO:0007669"/>
    <property type="project" value="InterPro"/>
</dbReference>
<keyword evidence="14" id="KW-1185">Reference proteome</keyword>
<dbReference type="PANTHER" id="PTHR21320">
    <property type="entry name" value="CYTOCHROME C OXIDASE ASSEMBLY PROTEIN COX11-RELATED"/>
    <property type="match status" value="1"/>
</dbReference>
<comment type="subcellular location">
    <subcellularLocation>
        <location evidence="2">Cell inner membrane</location>
        <topology evidence="2">Single-pass type II membrane protein</topology>
        <orientation evidence="2">Periplasmic side</orientation>
    </subcellularLocation>
</comment>
<dbReference type="Proteomes" id="UP000634647">
    <property type="component" value="Unassembled WGS sequence"/>
</dbReference>
<reference evidence="12" key="3">
    <citation type="submission" date="2023-06" db="EMBL/GenBank/DDBJ databases">
        <authorList>
            <person name="Sun Q."/>
            <person name="Zhou Y."/>
        </authorList>
    </citation>
    <scope>NUCLEOTIDE SEQUENCE</scope>
    <source>
        <strain evidence="12">CGMCC 1.10859</strain>
    </source>
</reference>
<dbReference type="GO" id="GO:0005886">
    <property type="term" value="C:plasma membrane"/>
    <property type="evidence" value="ECO:0007669"/>
    <property type="project" value="UniProtKB-SubCell"/>
</dbReference>
<evidence type="ECO:0000256" key="9">
    <source>
        <dbReference type="ARBA" id="ARBA00023008"/>
    </source>
</evidence>
<evidence type="ECO:0000256" key="8">
    <source>
        <dbReference type="ARBA" id="ARBA00022989"/>
    </source>
</evidence>
<evidence type="ECO:0000256" key="11">
    <source>
        <dbReference type="SAM" id="MobiDB-lite"/>
    </source>
</evidence>
<keyword evidence="10" id="KW-0472">Membrane</keyword>
<evidence type="ECO:0000256" key="5">
    <source>
        <dbReference type="ARBA" id="ARBA00022475"/>
    </source>
</evidence>
<evidence type="ECO:0000256" key="10">
    <source>
        <dbReference type="ARBA" id="ARBA00023136"/>
    </source>
</evidence>
<gene>
    <name evidence="12" type="ORF">GCM10008024_19620</name>
    <name evidence="13" type="ORF">SAMN05444006_10917</name>
</gene>
<dbReference type="PANTHER" id="PTHR21320:SF3">
    <property type="entry name" value="CYTOCHROME C OXIDASE ASSEMBLY PROTEIN COX11, MITOCHONDRIAL-RELATED"/>
    <property type="match status" value="1"/>
</dbReference>
<dbReference type="Proteomes" id="UP000199541">
    <property type="component" value="Unassembled WGS sequence"/>
</dbReference>
<evidence type="ECO:0000313" key="13">
    <source>
        <dbReference type="EMBL" id="SDX02404.1"/>
    </source>
</evidence>
<evidence type="ECO:0000256" key="7">
    <source>
        <dbReference type="ARBA" id="ARBA00022968"/>
    </source>
</evidence>
<evidence type="ECO:0000256" key="4">
    <source>
        <dbReference type="ARBA" id="ARBA00015384"/>
    </source>
</evidence>
<dbReference type="EMBL" id="FNOB01000009">
    <property type="protein sequence ID" value="SDX02404.1"/>
    <property type="molecule type" value="Genomic_DNA"/>
</dbReference>